<protein>
    <recommendedName>
        <fullName evidence="3">Reverse transcriptase domain-containing protein</fullName>
    </recommendedName>
</protein>
<dbReference type="SUPFAM" id="SSF56672">
    <property type="entry name" value="DNA/RNA polymerases"/>
    <property type="match status" value="1"/>
</dbReference>
<proteinExistence type="predicted"/>
<dbReference type="STRING" id="36166.T1GUJ3"/>
<name>T1GUJ3_MEGSC</name>
<dbReference type="AlphaFoldDB" id="T1GUJ3"/>
<dbReference type="PANTHER" id="PTHR33064:SF37">
    <property type="entry name" value="RIBONUCLEASE H"/>
    <property type="match status" value="1"/>
</dbReference>
<keyword evidence="2" id="KW-1185">Reference proteome</keyword>
<organism evidence="1 2">
    <name type="scientific">Megaselia scalaris</name>
    <name type="common">Humpbacked fly</name>
    <name type="synonym">Phora scalaris</name>
    <dbReference type="NCBI Taxonomy" id="36166"/>
    <lineage>
        <taxon>Eukaryota</taxon>
        <taxon>Metazoa</taxon>
        <taxon>Ecdysozoa</taxon>
        <taxon>Arthropoda</taxon>
        <taxon>Hexapoda</taxon>
        <taxon>Insecta</taxon>
        <taxon>Pterygota</taxon>
        <taxon>Neoptera</taxon>
        <taxon>Endopterygota</taxon>
        <taxon>Diptera</taxon>
        <taxon>Brachycera</taxon>
        <taxon>Muscomorpha</taxon>
        <taxon>Platypezoidea</taxon>
        <taxon>Phoridae</taxon>
        <taxon>Megaseliini</taxon>
        <taxon>Megaselia</taxon>
    </lineage>
</organism>
<dbReference type="InterPro" id="IPR051320">
    <property type="entry name" value="Viral_Replic_Matur_Polypro"/>
</dbReference>
<evidence type="ECO:0000313" key="2">
    <source>
        <dbReference type="Proteomes" id="UP000015102"/>
    </source>
</evidence>
<dbReference type="EnsemblMetazoa" id="MESCA007407-RA">
    <property type="protein sequence ID" value="MESCA007407-PA"/>
    <property type="gene ID" value="MESCA007407"/>
</dbReference>
<reference evidence="2" key="1">
    <citation type="submission" date="2013-02" db="EMBL/GenBank/DDBJ databases">
        <authorList>
            <person name="Hughes D."/>
        </authorList>
    </citation>
    <scope>NUCLEOTIDE SEQUENCE</scope>
    <source>
        <strain>Durham</strain>
        <strain evidence="2">NC isolate 2 -- Noor lab</strain>
    </source>
</reference>
<evidence type="ECO:0000313" key="1">
    <source>
        <dbReference type="EnsemblMetazoa" id="MESCA007407-PA"/>
    </source>
</evidence>
<dbReference type="InterPro" id="IPR043128">
    <property type="entry name" value="Rev_trsase/Diguanyl_cyclase"/>
</dbReference>
<dbReference type="Proteomes" id="UP000015102">
    <property type="component" value="Unassembled WGS sequence"/>
</dbReference>
<dbReference type="Gene3D" id="3.30.70.270">
    <property type="match status" value="1"/>
</dbReference>
<evidence type="ECO:0008006" key="3">
    <source>
        <dbReference type="Google" id="ProtNLM"/>
    </source>
</evidence>
<sequence length="66" mass="7469">MDELLKKVKVNKSKCRFLQHEVEYLVHLISAEGIRPGVEKLTDIKNASVPKDVSQLPSFVGMLTFL</sequence>
<dbReference type="EMBL" id="CAQQ02186059">
    <property type="status" value="NOT_ANNOTATED_CDS"/>
    <property type="molecule type" value="Genomic_DNA"/>
</dbReference>
<accession>T1GUJ3</accession>
<dbReference type="PANTHER" id="PTHR33064">
    <property type="entry name" value="POL PROTEIN"/>
    <property type="match status" value="1"/>
</dbReference>
<dbReference type="GO" id="GO:0071897">
    <property type="term" value="P:DNA biosynthetic process"/>
    <property type="evidence" value="ECO:0007669"/>
    <property type="project" value="UniProtKB-ARBA"/>
</dbReference>
<reference evidence="1" key="2">
    <citation type="submission" date="2015-06" db="UniProtKB">
        <authorList>
            <consortium name="EnsemblMetazoa"/>
        </authorList>
    </citation>
    <scope>IDENTIFICATION</scope>
</reference>
<dbReference type="HOGENOM" id="CLU_2838560_0_0_1"/>
<dbReference type="InterPro" id="IPR043502">
    <property type="entry name" value="DNA/RNA_pol_sf"/>
</dbReference>
<dbReference type="EMBL" id="CAQQ02186060">
    <property type="status" value="NOT_ANNOTATED_CDS"/>
    <property type="molecule type" value="Genomic_DNA"/>
</dbReference>